<proteinExistence type="predicted"/>
<organism evidence="2">
    <name type="scientific">Arundo donax</name>
    <name type="common">Giant reed</name>
    <name type="synonym">Donax arundinaceus</name>
    <dbReference type="NCBI Taxonomy" id="35708"/>
    <lineage>
        <taxon>Eukaryota</taxon>
        <taxon>Viridiplantae</taxon>
        <taxon>Streptophyta</taxon>
        <taxon>Embryophyta</taxon>
        <taxon>Tracheophyta</taxon>
        <taxon>Spermatophyta</taxon>
        <taxon>Magnoliopsida</taxon>
        <taxon>Liliopsida</taxon>
        <taxon>Poales</taxon>
        <taxon>Poaceae</taxon>
        <taxon>PACMAD clade</taxon>
        <taxon>Arundinoideae</taxon>
        <taxon>Arundineae</taxon>
        <taxon>Arundo</taxon>
    </lineage>
</organism>
<reference evidence="2" key="2">
    <citation type="journal article" date="2015" name="Data Brief">
        <title>Shoot transcriptome of the giant reed, Arundo donax.</title>
        <authorList>
            <person name="Barrero R.A."/>
            <person name="Guerrero F.D."/>
            <person name="Moolhuijzen P."/>
            <person name="Goolsby J.A."/>
            <person name="Tidwell J."/>
            <person name="Bellgard S.E."/>
            <person name="Bellgard M.I."/>
        </authorList>
    </citation>
    <scope>NUCLEOTIDE SEQUENCE</scope>
    <source>
        <tissue evidence="2">Shoot tissue taken approximately 20 cm above the soil surface</tissue>
    </source>
</reference>
<name>A0A0A9E2G3_ARUDO</name>
<accession>A0A0A9E2G3</accession>
<evidence type="ECO:0000256" key="1">
    <source>
        <dbReference type="SAM" id="MobiDB-lite"/>
    </source>
</evidence>
<reference evidence="2" key="1">
    <citation type="submission" date="2014-09" db="EMBL/GenBank/DDBJ databases">
        <authorList>
            <person name="Magalhaes I.L.F."/>
            <person name="Oliveira U."/>
            <person name="Santos F.R."/>
            <person name="Vidigal T.H.D.A."/>
            <person name="Brescovit A.D."/>
            <person name="Santos A.J."/>
        </authorList>
    </citation>
    <scope>NUCLEOTIDE SEQUENCE</scope>
    <source>
        <tissue evidence="2">Shoot tissue taken approximately 20 cm above the soil surface</tissue>
    </source>
</reference>
<feature type="compositionally biased region" description="Low complexity" evidence="1">
    <location>
        <begin position="36"/>
        <end position="45"/>
    </location>
</feature>
<sequence>MLECRVLVISAINMKRAAVEAFASKLPRTFLGDPTAAAGASSGAAERTSWHSGEATAIAPGRGDCQRSRGHGATLPPAAGRRREGRKGDPPGRRIRGWEGEGEEVGVEMSRSMFVGGEDQRSPGPGEQDGLQQLLVLEQRSWTRRG</sequence>
<feature type="compositionally biased region" description="Basic and acidic residues" evidence="1">
    <location>
        <begin position="86"/>
        <end position="99"/>
    </location>
</feature>
<dbReference type="EMBL" id="GBRH01205815">
    <property type="protein sequence ID" value="JAD92080.1"/>
    <property type="molecule type" value="Transcribed_RNA"/>
</dbReference>
<evidence type="ECO:0000313" key="2">
    <source>
        <dbReference type="EMBL" id="JAD92080.1"/>
    </source>
</evidence>
<feature type="region of interest" description="Disordered" evidence="1">
    <location>
        <begin position="35"/>
        <end position="146"/>
    </location>
</feature>
<dbReference type="AlphaFoldDB" id="A0A0A9E2G3"/>
<protein>
    <submittedName>
        <fullName evidence="2">Uncharacterized protein</fullName>
    </submittedName>
</protein>